<organism evidence="1 2">
    <name type="scientific">Bradyrhizobium cytisi</name>
    <dbReference type="NCBI Taxonomy" id="515489"/>
    <lineage>
        <taxon>Bacteria</taxon>
        <taxon>Pseudomonadati</taxon>
        <taxon>Pseudomonadota</taxon>
        <taxon>Alphaproteobacteria</taxon>
        <taxon>Hyphomicrobiales</taxon>
        <taxon>Nitrobacteraceae</taxon>
        <taxon>Bradyrhizobium</taxon>
    </lineage>
</organism>
<protein>
    <submittedName>
        <fullName evidence="1">Uncharacterized protein</fullName>
    </submittedName>
</protein>
<dbReference type="EMBL" id="VSSR01000043">
    <property type="protein sequence ID" value="TYL79816.1"/>
    <property type="molecule type" value="Genomic_DNA"/>
</dbReference>
<comment type="caution">
    <text evidence="1">The sequence shown here is derived from an EMBL/GenBank/DDBJ whole genome shotgun (WGS) entry which is preliminary data.</text>
</comment>
<name>A0A5S4WBZ9_9BRAD</name>
<reference evidence="1 2" key="1">
    <citation type="submission" date="2019-08" db="EMBL/GenBank/DDBJ databases">
        <title>Bradyrhizobium hipponensis sp. nov., a rhizobium isolated from a Lupinus angustifolius root nodule in Tunisia.</title>
        <authorList>
            <person name="Off K."/>
            <person name="Rejili M."/>
            <person name="Mars M."/>
            <person name="Brachmann A."/>
            <person name="Marin M."/>
        </authorList>
    </citation>
    <scope>NUCLEOTIDE SEQUENCE [LARGE SCALE GENOMIC DNA]</scope>
    <source>
        <strain evidence="1 2">CTAW11</strain>
    </source>
</reference>
<accession>A0A5S4WBZ9</accession>
<dbReference type="RefSeq" id="WP_148753905.1">
    <property type="nucleotide sequence ID" value="NZ_VSSR01000043.1"/>
</dbReference>
<dbReference type="Proteomes" id="UP000324853">
    <property type="component" value="Unassembled WGS sequence"/>
</dbReference>
<dbReference type="AlphaFoldDB" id="A0A5S4WBZ9"/>
<evidence type="ECO:0000313" key="2">
    <source>
        <dbReference type="Proteomes" id="UP000324853"/>
    </source>
</evidence>
<proteinExistence type="predicted"/>
<sequence>MRGVALLRAQPEAYQPTGNGISGQTRQLSLAALADFSWGGLAIGVGGDKTIVRCKCANCKFMIIDLRSQSFEKMELENQPDARFGNGARILKSRMHLRKDRQAFQPARRRSAGK</sequence>
<gene>
    <name evidence="1" type="ORF">FXB38_26630</name>
</gene>
<keyword evidence="2" id="KW-1185">Reference proteome</keyword>
<evidence type="ECO:0000313" key="1">
    <source>
        <dbReference type="EMBL" id="TYL79816.1"/>
    </source>
</evidence>